<organism evidence="1 2">
    <name type="scientific">Coemansia aciculifera</name>
    <dbReference type="NCBI Taxonomy" id="417176"/>
    <lineage>
        <taxon>Eukaryota</taxon>
        <taxon>Fungi</taxon>
        <taxon>Fungi incertae sedis</taxon>
        <taxon>Zoopagomycota</taxon>
        <taxon>Kickxellomycotina</taxon>
        <taxon>Kickxellomycetes</taxon>
        <taxon>Kickxellales</taxon>
        <taxon>Kickxellaceae</taxon>
        <taxon>Coemansia</taxon>
    </lineage>
</organism>
<keyword evidence="2" id="KW-1185">Reference proteome</keyword>
<dbReference type="EMBL" id="JANBVB010000001">
    <property type="protein sequence ID" value="KAJ2901121.1"/>
    <property type="molecule type" value="Genomic_DNA"/>
</dbReference>
<protein>
    <submittedName>
        <fullName evidence="1">Uncharacterized protein</fullName>
    </submittedName>
</protein>
<proteinExistence type="predicted"/>
<evidence type="ECO:0000313" key="1">
    <source>
        <dbReference type="EMBL" id="KAJ2901121.1"/>
    </source>
</evidence>
<name>A0ACC1MB08_9FUNG</name>
<reference evidence="1" key="1">
    <citation type="submission" date="2022-07" db="EMBL/GenBank/DDBJ databases">
        <title>Phylogenomic reconstructions and comparative analyses of Kickxellomycotina fungi.</title>
        <authorList>
            <person name="Reynolds N.K."/>
            <person name="Stajich J.E."/>
            <person name="Barry K."/>
            <person name="Grigoriev I.V."/>
            <person name="Crous P."/>
            <person name="Smith M.E."/>
        </authorList>
    </citation>
    <scope>NUCLEOTIDE SEQUENCE</scope>
    <source>
        <strain evidence="1">CBS 190363</strain>
    </source>
</reference>
<accession>A0ACC1MB08</accession>
<gene>
    <name evidence="1" type="ORF">IWW38_000086</name>
</gene>
<comment type="caution">
    <text evidence="1">The sequence shown here is derived from an EMBL/GenBank/DDBJ whole genome shotgun (WGS) entry which is preliminary data.</text>
</comment>
<evidence type="ECO:0000313" key="2">
    <source>
        <dbReference type="Proteomes" id="UP001139981"/>
    </source>
</evidence>
<sequence length="668" mass="73517">MRRSQSLSGTSFSPSEHQHYEEYQARQQQQHTHLGGLPVSVTPMRSRQGGGGGGAASLHTPSGTTMQSEHLAQVTRSDSKYSSQTVASRSGDQRRSRQMRRKTDCSDEIQSMRRPSTSHASSPPRKIAYSQYPDFESITDPFAKRDKIPQKSERPFLLDAAAASATVTRTVRSKEDDPHSALAHSRSQHRQNSESSKPLNGTAKQTIQAVAALSETSSGDHDPEPQTKVPTPLKTRDKIPRQTVQQRAEEPQPAPLRMESMGSTPGGFLVTPTKPRPAATSTGAPRSMGKSLLISSLVSPVSPAYPTATDNGLRSSGSGTVSRMPLAQFSSDATEMTALSTPVRPFSGHKSSPRLKIDMDKVDTLYARRSVIFEKNKSKVRERAESTIASPLSQQACLPASTAGFGLMAMVDEAKDGEYAEDTDDQEGEHHIPFDQVLIPTAFKRLRAALEDPTFEIDEETYRRFKLSERWYSREEQMQMERSFAQGTFGESKKRSRVVQKRLSEISADSSALGHGHSPIDLPTPPASAQSLHDRHNQRLESLREEESGLQEPAVAAAPERRRTRSSRRPSRRHRHHDADGLAAIPQQAPLPGEYAPPPMEPTYGAQPGTRMHGAAADYEQRQQQPTSDQAIRQHRNSRRHRPVAPPSIPVVEQAEKPSSGCCGCTIM</sequence>
<dbReference type="Proteomes" id="UP001139981">
    <property type="component" value="Unassembled WGS sequence"/>
</dbReference>